<dbReference type="SMART" id="SM00450">
    <property type="entry name" value="RHOD"/>
    <property type="match status" value="1"/>
</dbReference>
<comment type="caution">
    <text evidence="2">The sequence shown here is derived from an EMBL/GenBank/DDBJ whole genome shotgun (WGS) entry which is preliminary data.</text>
</comment>
<dbReference type="PROSITE" id="PS50206">
    <property type="entry name" value="RHODANESE_3"/>
    <property type="match status" value="1"/>
</dbReference>
<dbReference type="SUPFAM" id="SSF52821">
    <property type="entry name" value="Rhodanese/Cell cycle control phosphatase"/>
    <property type="match status" value="1"/>
</dbReference>
<organism evidence="2 3">
    <name type="scientific">Candidatus Enterococcus willemsii</name>
    <dbReference type="NCBI Taxonomy" id="1857215"/>
    <lineage>
        <taxon>Bacteria</taxon>
        <taxon>Bacillati</taxon>
        <taxon>Bacillota</taxon>
        <taxon>Bacilli</taxon>
        <taxon>Lactobacillales</taxon>
        <taxon>Enterococcaceae</taxon>
        <taxon>Enterococcus</taxon>
    </lineage>
</organism>
<dbReference type="InterPro" id="IPR001763">
    <property type="entry name" value="Rhodanese-like_dom"/>
</dbReference>
<dbReference type="Gene3D" id="3.40.250.10">
    <property type="entry name" value="Rhodanese-like domain"/>
    <property type="match status" value="1"/>
</dbReference>
<dbReference type="InterPro" id="IPR050229">
    <property type="entry name" value="GlpE_sulfurtransferase"/>
</dbReference>
<evidence type="ECO:0000313" key="2">
    <source>
        <dbReference type="EMBL" id="KAF1303031.1"/>
    </source>
</evidence>
<dbReference type="PANTHER" id="PTHR43031">
    <property type="entry name" value="FAD-DEPENDENT OXIDOREDUCTASE"/>
    <property type="match status" value="1"/>
</dbReference>
<keyword evidence="3" id="KW-1185">Reference proteome</keyword>
<gene>
    <name evidence="2" type="ORF">BAU17_07835</name>
</gene>
<feature type="domain" description="Rhodanese" evidence="1">
    <location>
        <begin position="14"/>
        <end position="97"/>
    </location>
</feature>
<dbReference type="Pfam" id="PF00581">
    <property type="entry name" value="Rhodanese"/>
    <property type="match status" value="1"/>
</dbReference>
<sequence>MNSINVQDFQMLLANQPVAILDIRDNTAFNEGHLSGSISMPTTSLPNRLNELDKETTYYVISHSGRRSDIIAQFLNNHGFDAMHVIGGMKAFRKEAA</sequence>
<protein>
    <submittedName>
        <fullName evidence="2">Sulfurtransferase</fullName>
    </submittedName>
</protein>
<reference evidence="2 3" key="1">
    <citation type="submission" date="2016-06" db="EMBL/GenBank/DDBJ databases">
        <title>Four novel species of enterococci isolated from chicken manure.</title>
        <authorList>
            <person name="Van Tyne D."/>
        </authorList>
    </citation>
    <scope>NUCLEOTIDE SEQUENCE [LARGE SCALE GENOMIC DNA]</scope>
    <source>
        <strain evidence="2 3">CU12B</strain>
    </source>
</reference>
<accession>A0ABQ6YYF8</accession>
<dbReference type="EMBL" id="MAEL01000044">
    <property type="protein sequence ID" value="KAF1303031.1"/>
    <property type="molecule type" value="Genomic_DNA"/>
</dbReference>
<evidence type="ECO:0000259" key="1">
    <source>
        <dbReference type="PROSITE" id="PS50206"/>
    </source>
</evidence>
<dbReference type="InterPro" id="IPR036873">
    <property type="entry name" value="Rhodanese-like_dom_sf"/>
</dbReference>
<proteinExistence type="predicted"/>
<dbReference type="PANTHER" id="PTHR43031:SF17">
    <property type="entry name" value="SULFURTRANSFERASE YTWF-RELATED"/>
    <property type="match status" value="1"/>
</dbReference>
<evidence type="ECO:0000313" key="3">
    <source>
        <dbReference type="Proteomes" id="UP000782705"/>
    </source>
</evidence>
<dbReference type="CDD" id="cd00158">
    <property type="entry name" value="RHOD"/>
    <property type="match status" value="1"/>
</dbReference>
<dbReference type="RefSeq" id="WP_161902402.1">
    <property type="nucleotide sequence ID" value="NZ_MAEL01000044.1"/>
</dbReference>
<dbReference type="Proteomes" id="UP000782705">
    <property type="component" value="Unassembled WGS sequence"/>
</dbReference>
<name>A0ABQ6YYF8_9ENTE</name>